<feature type="domain" description="Flagellar basal body rod protein N-terminal" evidence="3">
    <location>
        <begin position="16"/>
        <end position="39"/>
    </location>
</feature>
<reference evidence="4 5" key="1">
    <citation type="journal article" date="2014" name="Genome Announc.">
        <title>Draft Genome Sequences of Two Isolates of the Roseobacter Group, Sulfitobacter sp. Strains 3SOLIMAR09 and 1FIGIMAR09, from Harbors of Mallorca Island (Mediterranean Sea).</title>
        <authorList>
            <person name="Mas-Llado M."/>
            <person name="Pina-Villalonga J.M."/>
            <person name="Brunet-Galmes I."/>
            <person name="Nogales B."/>
            <person name="Bosch R."/>
        </authorList>
    </citation>
    <scope>NUCLEOTIDE SEQUENCE [LARGE SCALE GENOMIC DNA]</scope>
    <source>
        <strain evidence="4 5">1FIGIMAR09</strain>
    </source>
</reference>
<protein>
    <submittedName>
        <fullName evidence="4">Flagellar basal body rod protein</fullName>
    </submittedName>
</protein>
<dbReference type="PROSITE" id="PS00588">
    <property type="entry name" value="FLAGELLA_BB_ROD"/>
    <property type="match status" value="1"/>
</dbReference>
<dbReference type="InterPro" id="IPR001444">
    <property type="entry name" value="Flag_bb_rod_N"/>
</dbReference>
<keyword evidence="4" id="KW-0969">Cilium</keyword>
<keyword evidence="4" id="KW-0966">Cell projection</keyword>
<dbReference type="AlphaFoldDB" id="A0A061SQT3"/>
<dbReference type="Pfam" id="PF00460">
    <property type="entry name" value="Flg_bb_rod"/>
    <property type="match status" value="1"/>
</dbReference>
<dbReference type="GO" id="GO:0009425">
    <property type="term" value="C:bacterial-type flagellum basal body"/>
    <property type="evidence" value="ECO:0007669"/>
    <property type="project" value="UniProtKB-SubCell"/>
</dbReference>
<gene>
    <name evidence="4" type="ORF">PM02_15845</name>
</gene>
<name>A0A061SQT3_9RHOB</name>
<dbReference type="eggNOG" id="COG1815">
    <property type="taxonomic scope" value="Bacteria"/>
</dbReference>
<evidence type="ECO:0000259" key="3">
    <source>
        <dbReference type="Pfam" id="PF00460"/>
    </source>
</evidence>
<comment type="subcellular location">
    <subcellularLocation>
        <location evidence="1">Bacterial flagellum basal body</location>
    </subcellularLocation>
</comment>
<organism evidence="4 5">
    <name type="scientific">Sulfitobacter mediterraneus</name>
    <dbReference type="NCBI Taxonomy" id="83219"/>
    <lineage>
        <taxon>Bacteria</taxon>
        <taxon>Pseudomonadati</taxon>
        <taxon>Pseudomonadota</taxon>
        <taxon>Alphaproteobacteria</taxon>
        <taxon>Rhodobacterales</taxon>
        <taxon>Roseobacteraceae</taxon>
        <taxon>Sulfitobacter</taxon>
    </lineage>
</organism>
<dbReference type="RefSeq" id="WP_037910274.1">
    <property type="nucleotide sequence ID" value="NZ_JEMU01000015.1"/>
</dbReference>
<comment type="similarity">
    <text evidence="2">Belongs to the flagella basal body rod proteins family.</text>
</comment>
<sequence>MNTEPTSLFDLAPKRLQWLATRQKVVSENIANADVSGYRAQDTQSFASYLADASGRSTLPDAKVTEADVGWGMDMSGNNVVLEEQMMEANANSGQFKIAANLYRKAHEMLYAVAGRR</sequence>
<dbReference type="EMBL" id="JEMU01000015">
    <property type="protein sequence ID" value="KAJ02023.1"/>
    <property type="molecule type" value="Genomic_DNA"/>
</dbReference>
<evidence type="ECO:0000313" key="5">
    <source>
        <dbReference type="Proteomes" id="UP000027337"/>
    </source>
</evidence>
<dbReference type="InterPro" id="IPR019776">
    <property type="entry name" value="Flagellar_basal_body_rod_CS"/>
</dbReference>
<dbReference type="Proteomes" id="UP000027337">
    <property type="component" value="Unassembled WGS sequence"/>
</dbReference>
<evidence type="ECO:0000313" key="4">
    <source>
        <dbReference type="EMBL" id="KAJ02023.1"/>
    </source>
</evidence>
<accession>A0A061SQT3</accession>
<dbReference type="STRING" id="83219.PM02_15845"/>
<comment type="caution">
    <text evidence="4">The sequence shown here is derived from an EMBL/GenBank/DDBJ whole genome shotgun (WGS) entry which is preliminary data.</text>
</comment>
<keyword evidence="5" id="KW-1185">Reference proteome</keyword>
<evidence type="ECO:0000256" key="2">
    <source>
        <dbReference type="ARBA" id="ARBA00009677"/>
    </source>
</evidence>
<keyword evidence="4" id="KW-0282">Flagellum</keyword>
<proteinExistence type="inferred from homology"/>
<evidence type="ECO:0000256" key="1">
    <source>
        <dbReference type="ARBA" id="ARBA00004117"/>
    </source>
</evidence>